<evidence type="ECO:0000256" key="9">
    <source>
        <dbReference type="ARBA" id="ARBA00022840"/>
    </source>
</evidence>
<dbReference type="InterPro" id="IPR000417">
    <property type="entry name" value="Hyethyz_kinase"/>
</dbReference>
<comment type="catalytic activity">
    <reaction evidence="13">
        <text>2-(2-carboxy-4-methylthiazol-5-yl)ethyl phosphate + 4-amino-2-methyl-5-(diphosphooxymethyl)pyrimidine + 2 H(+) = thiamine phosphate + CO2 + diphosphate</text>
        <dbReference type="Rhea" id="RHEA:47848"/>
        <dbReference type="ChEBI" id="CHEBI:15378"/>
        <dbReference type="ChEBI" id="CHEBI:16526"/>
        <dbReference type="ChEBI" id="CHEBI:33019"/>
        <dbReference type="ChEBI" id="CHEBI:37575"/>
        <dbReference type="ChEBI" id="CHEBI:57841"/>
        <dbReference type="ChEBI" id="CHEBI:62890"/>
        <dbReference type="EC" id="2.5.1.3"/>
    </reaction>
</comment>
<dbReference type="InterPro" id="IPR029056">
    <property type="entry name" value="Ribokinase-like"/>
</dbReference>
<evidence type="ECO:0000256" key="6">
    <source>
        <dbReference type="ARBA" id="ARBA00022723"/>
    </source>
</evidence>
<keyword evidence="9" id="KW-0067">ATP-binding</keyword>
<dbReference type="InterPro" id="IPR036206">
    <property type="entry name" value="ThiamineP_synth_sf"/>
</dbReference>
<dbReference type="Proteomes" id="UP000037751">
    <property type="component" value="Unassembled WGS sequence"/>
</dbReference>
<dbReference type="GO" id="GO:0009229">
    <property type="term" value="P:thiamine diphosphate biosynthetic process"/>
    <property type="evidence" value="ECO:0007669"/>
    <property type="project" value="UniProtKB-UniPathway"/>
</dbReference>
<dbReference type="GeneID" id="28727252"/>
<organism evidence="16 17">
    <name type="scientific">Malassezia pachydermatis</name>
    <dbReference type="NCBI Taxonomy" id="77020"/>
    <lineage>
        <taxon>Eukaryota</taxon>
        <taxon>Fungi</taxon>
        <taxon>Dikarya</taxon>
        <taxon>Basidiomycota</taxon>
        <taxon>Ustilaginomycotina</taxon>
        <taxon>Malasseziomycetes</taxon>
        <taxon>Malasseziales</taxon>
        <taxon>Malasseziaceae</taxon>
        <taxon>Malassezia</taxon>
    </lineage>
</organism>
<name>A0A0M9VPK2_9BASI</name>
<evidence type="ECO:0000256" key="11">
    <source>
        <dbReference type="ARBA" id="ARBA00022977"/>
    </source>
</evidence>
<dbReference type="SUPFAM" id="SSF51391">
    <property type="entry name" value="Thiamin phosphate synthase"/>
    <property type="match status" value="1"/>
</dbReference>
<dbReference type="UniPathway" id="UPA00060">
    <property type="reaction ID" value="UER00139"/>
</dbReference>
<dbReference type="RefSeq" id="XP_017992165.1">
    <property type="nucleotide sequence ID" value="XM_018135377.1"/>
</dbReference>
<comment type="catalytic activity">
    <reaction evidence="12">
        <text>4-methyl-5-(2-phosphooxyethyl)-thiazole + 4-amino-2-methyl-5-(diphosphooxymethyl)pyrimidine + H(+) = thiamine phosphate + diphosphate</text>
        <dbReference type="Rhea" id="RHEA:22328"/>
        <dbReference type="ChEBI" id="CHEBI:15378"/>
        <dbReference type="ChEBI" id="CHEBI:33019"/>
        <dbReference type="ChEBI" id="CHEBI:37575"/>
        <dbReference type="ChEBI" id="CHEBI:57841"/>
        <dbReference type="ChEBI" id="CHEBI:58296"/>
        <dbReference type="EC" id="2.5.1.3"/>
    </reaction>
</comment>
<dbReference type="CDD" id="cd00564">
    <property type="entry name" value="TMP_TenI"/>
    <property type="match status" value="1"/>
</dbReference>
<dbReference type="CDD" id="cd01170">
    <property type="entry name" value="THZ_kinase"/>
    <property type="match status" value="1"/>
</dbReference>
<evidence type="ECO:0000259" key="15">
    <source>
        <dbReference type="Pfam" id="PF02581"/>
    </source>
</evidence>
<dbReference type="GO" id="GO:0009228">
    <property type="term" value="P:thiamine biosynthetic process"/>
    <property type="evidence" value="ECO:0007669"/>
    <property type="project" value="UniProtKB-KW"/>
</dbReference>
<evidence type="ECO:0000256" key="12">
    <source>
        <dbReference type="ARBA" id="ARBA00047334"/>
    </source>
</evidence>
<dbReference type="Pfam" id="PF02110">
    <property type="entry name" value="HK"/>
    <property type="match status" value="1"/>
</dbReference>
<evidence type="ECO:0000256" key="8">
    <source>
        <dbReference type="ARBA" id="ARBA00022777"/>
    </source>
</evidence>
<comment type="catalytic activity">
    <reaction evidence="14">
        <text>2-[(2R,5Z)-2-carboxy-4-methylthiazol-5(2H)-ylidene]ethyl phosphate + 4-amino-2-methyl-5-(diphosphooxymethyl)pyrimidine + 2 H(+) = thiamine phosphate + CO2 + diphosphate</text>
        <dbReference type="Rhea" id="RHEA:47844"/>
        <dbReference type="ChEBI" id="CHEBI:15378"/>
        <dbReference type="ChEBI" id="CHEBI:16526"/>
        <dbReference type="ChEBI" id="CHEBI:33019"/>
        <dbReference type="ChEBI" id="CHEBI:37575"/>
        <dbReference type="ChEBI" id="CHEBI:57841"/>
        <dbReference type="ChEBI" id="CHEBI:62899"/>
        <dbReference type="EC" id="2.5.1.3"/>
    </reaction>
</comment>
<gene>
    <name evidence="16" type="ORF">Malapachy_0864</name>
</gene>
<proteinExistence type="inferred from homology"/>
<evidence type="ECO:0000256" key="10">
    <source>
        <dbReference type="ARBA" id="ARBA00022842"/>
    </source>
</evidence>
<dbReference type="PANTHER" id="PTHR20857:SF23">
    <property type="entry name" value="THIAMINE BIOSYNTHETIC BIFUNCTIONAL ENZYME"/>
    <property type="match status" value="1"/>
</dbReference>
<keyword evidence="17" id="KW-1185">Reference proteome</keyword>
<evidence type="ECO:0000256" key="14">
    <source>
        <dbReference type="ARBA" id="ARBA00047883"/>
    </source>
</evidence>
<dbReference type="PANTHER" id="PTHR20857">
    <property type="entry name" value="THIAMINE-PHOSPHATE PYROPHOSPHORYLASE"/>
    <property type="match status" value="1"/>
</dbReference>
<dbReference type="GO" id="GO:0000287">
    <property type="term" value="F:magnesium ion binding"/>
    <property type="evidence" value="ECO:0007669"/>
    <property type="project" value="InterPro"/>
</dbReference>
<dbReference type="SUPFAM" id="SSF53613">
    <property type="entry name" value="Ribokinase-like"/>
    <property type="match status" value="1"/>
</dbReference>
<evidence type="ECO:0000313" key="17">
    <source>
        <dbReference type="Proteomes" id="UP000037751"/>
    </source>
</evidence>
<evidence type="ECO:0000256" key="13">
    <source>
        <dbReference type="ARBA" id="ARBA00047851"/>
    </source>
</evidence>
<comment type="catalytic activity">
    <reaction evidence="1">
        <text>5-(2-hydroxyethyl)-4-methylthiazole + ATP = 4-methyl-5-(2-phosphooxyethyl)-thiazole + ADP + H(+)</text>
        <dbReference type="Rhea" id="RHEA:24212"/>
        <dbReference type="ChEBI" id="CHEBI:15378"/>
        <dbReference type="ChEBI" id="CHEBI:17957"/>
        <dbReference type="ChEBI" id="CHEBI:30616"/>
        <dbReference type="ChEBI" id="CHEBI:58296"/>
        <dbReference type="ChEBI" id="CHEBI:456216"/>
        <dbReference type="EC" id="2.7.1.50"/>
    </reaction>
</comment>
<dbReference type="GO" id="GO:0004789">
    <property type="term" value="F:thiamine-phosphate diphosphorylase activity"/>
    <property type="evidence" value="ECO:0007669"/>
    <property type="project" value="UniProtKB-EC"/>
</dbReference>
<protein>
    <submittedName>
        <fullName evidence="16">Thiamine biosynthetic bifunctional enzyme</fullName>
    </submittedName>
</protein>
<dbReference type="GO" id="GO:0004417">
    <property type="term" value="F:hydroxyethylthiazole kinase activity"/>
    <property type="evidence" value="ECO:0007669"/>
    <property type="project" value="UniProtKB-EC"/>
</dbReference>
<comment type="pathway">
    <text evidence="4">Cofactor biosynthesis; thiamine diphosphate biosynthesis; thiamine phosphate from 4-amino-2-methyl-5-diphosphomethylpyrimidine and 4-methyl-5-(2-phosphoethyl)-thiazole: step 1/1.</text>
</comment>
<comment type="caution">
    <text evidence="16">The sequence shown here is derived from an EMBL/GenBank/DDBJ whole genome shotgun (WGS) entry which is preliminary data.</text>
</comment>
<dbReference type="GO" id="GO:0005524">
    <property type="term" value="F:ATP binding"/>
    <property type="evidence" value="ECO:0007669"/>
    <property type="project" value="UniProtKB-KW"/>
</dbReference>
<keyword evidence="7" id="KW-0547">Nucleotide-binding</keyword>
<dbReference type="HAMAP" id="MF_00228">
    <property type="entry name" value="Thz_kinase"/>
    <property type="match status" value="1"/>
</dbReference>
<dbReference type="InterPro" id="IPR022998">
    <property type="entry name" value="ThiamineP_synth_TenI"/>
</dbReference>
<dbReference type="HAMAP" id="MF_00097">
    <property type="entry name" value="TMP_synthase"/>
    <property type="match status" value="1"/>
</dbReference>
<evidence type="ECO:0000256" key="1">
    <source>
        <dbReference type="ARBA" id="ARBA00001771"/>
    </source>
</evidence>
<evidence type="ECO:0000256" key="2">
    <source>
        <dbReference type="ARBA" id="ARBA00001946"/>
    </source>
</evidence>
<sequence length="561" mass="59086">MTAAMKYGVYLVTGRDLLPLGKDYLESLEESVRDGYVSIVQVREKHASYDEFLAIAKASLAICDKYRVQMVINDNVDVAAALPDHVGLHVGQDDAKLSEARQRLGPRRLIGISVHSPAQAREALDSEADYAGVGPVWPTKSKAGITEEDVLSMSGAREVVAHLARDPATLRSGQRARMPCVLIGGINVRTAHRSLHGATSSQNHPDGIAVISAIVSRRDADVAAKELHDIVSQYFEEQKRAHGTLPALLQAPRLATEVAALLTAHHTRYDPVQHADDASSVTLPRPLLQVITSHVSSNISANMALAFSASPIMSHEATEARDLSAVISALVLNIGTLSPASREGMAVAGPCANDRGVPIVLDPVGAGATAHRAAQVQSILNETQVTLIKGNAAEIGALLHSNEAKAQGVDSVGEMQAPSEAVRRLARQEGALVLMTGKVDYLSDGDVCAEVHGGSALLGRITATGCSLGVVVAAGMAAAKEQYQVTLPSGPAQRMDPPRRRTPLLVGALMSLLAFALAAEQAEAQPHVHGPGTFLPAFLDALASLSPTDVASKVEARVRFV</sequence>
<keyword evidence="5" id="KW-0808">Transferase</keyword>
<reference evidence="16 17" key="1">
    <citation type="submission" date="2015-07" db="EMBL/GenBank/DDBJ databases">
        <title>Draft Genome Sequence of Malassezia furfur CBS1878 and Malassezia pachydermatis CBS1879.</title>
        <authorList>
            <person name="Triana S."/>
            <person name="Ohm R."/>
            <person name="Gonzalez A."/>
            <person name="DeCock H."/>
            <person name="Restrepo S."/>
            <person name="Celis A."/>
        </authorList>
    </citation>
    <scope>NUCLEOTIDE SEQUENCE [LARGE SCALE GENOMIC DNA]</scope>
    <source>
        <strain evidence="16 17">CBS 1879</strain>
    </source>
</reference>
<dbReference type="VEuPathDB" id="FungiDB:Malapachy_0864"/>
<keyword evidence="11" id="KW-0784">Thiamine biosynthesis</keyword>
<evidence type="ECO:0000256" key="7">
    <source>
        <dbReference type="ARBA" id="ARBA00022741"/>
    </source>
</evidence>
<dbReference type="Gene3D" id="3.40.1190.20">
    <property type="match status" value="1"/>
</dbReference>
<dbReference type="AlphaFoldDB" id="A0A0M9VPK2"/>
<evidence type="ECO:0000256" key="4">
    <source>
        <dbReference type="ARBA" id="ARBA00005165"/>
    </source>
</evidence>
<dbReference type="PRINTS" id="PR01099">
    <property type="entry name" value="HYETHTZKNASE"/>
</dbReference>
<keyword evidence="6" id="KW-0479">Metal-binding</keyword>
<keyword evidence="10" id="KW-0460">Magnesium</keyword>
<dbReference type="Gene3D" id="3.20.20.70">
    <property type="entry name" value="Aldolase class I"/>
    <property type="match status" value="1"/>
</dbReference>
<dbReference type="InterPro" id="IPR034291">
    <property type="entry name" value="TMP_synthase"/>
</dbReference>
<dbReference type="STRING" id="77020.A0A0M9VPK2"/>
<evidence type="ECO:0000256" key="3">
    <source>
        <dbReference type="ARBA" id="ARBA00004868"/>
    </source>
</evidence>
<comment type="pathway">
    <text evidence="3">Cofactor biosynthesis; thiamine diphosphate biosynthesis; 4-methyl-5-(2-phosphoethyl)-thiazole from 5-(2-hydroxyethyl)-4-methylthiazole: step 1/1.</text>
</comment>
<dbReference type="OrthoDB" id="4994at2759"/>
<dbReference type="GO" id="GO:0005737">
    <property type="term" value="C:cytoplasm"/>
    <property type="evidence" value="ECO:0007669"/>
    <property type="project" value="TreeGrafter"/>
</dbReference>
<dbReference type="Pfam" id="PF02581">
    <property type="entry name" value="TMP-TENI"/>
    <property type="match status" value="1"/>
</dbReference>
<keyword evidence="8" id="KW-0418">Kinase</keyword>
<dbReference type="InterPro" id="IPR013785">
    <property type="entry name" value="Aldolase_TIM"/>
</dbReference>
<evidence type="ECO:0000313" key="16">
    <source>
        <dbReference type="EMBL" id="KOS14533.1"/>
    </source>
</evidence>
<feature type="domain" description="Thiamine phosphate synthase/TenI" evidence="15">
    <location>
        <begin position="9"/>
        <end position="214"/>
    </location>
</feature>
<accession>A0A0M9VPK2</accession>
<comment type="cofactor">
    <cofactor evidence="2">
        <name>Mg(2+)</name>
        <dbReference type="ChEBI" id="CHEBI:18420"/>
    </cofactor>
</comment>
<dbReference type="EMBL" id="LGAV01000003">
    <property type="protein sequence ID" value="KOS14533.1"/>
    <property type="molecule type" value="Genomic_DNA"/>
</dbReference>
<evidence type="ECO:0000256" key="5">
    <source>
        <dbReference type="ARBA" id="ARBA00022679"/>
    </source>
</evidence>